<evidence type="ECO:0000256" key="10">
    <source>
        <dbReference type="ARBA" id="ARBA00023277"/>
    </source>
</evidence>
<dbReference type="GO" id="GO:0000272">
    <property type="term" value="P:polysaccharide catabolic process"/>
    <property type="evidence" value="ECO:0007669"/>
    <property type="project" value="UniProtKB-KW"/>
</dbReference>
<dbReference type="InterPro" id="IPR050732">
    <property type="entry name" value="Beta-glucan_modifiers"/>
</dbReference>
<keyword evidence="5" id="KW-0964">Secreted</keyword>
<dbReference type="OrthoDB" id="9806824at2"/>
<keyword evidence="18" id="KW-1185">Reference proteome</keyword>
<keyword evidence="6 16" id="KW-0732">Signal</keyword>
<dbReference type="SUPFAM" id="SSF51445">
    <property type="entry name" value="(Trans)glycosidases"/>
    <property type="match status" value="1"/>
</dbReference>
<dbReference type="Pfam" id="PF00332">
    <property type="entry name" value="Glyco_hydro_17"/>
    <property type="match status" value="1"/>
</dbReference>
<proteinExistence type="predicted"/>
<evidence type="ECO:0000256" key="5">
    <source>
        <dbReference type="ARBA" id="ARBA00022525"/>
    </source>
</evidence>
<keyword evidence="10" id="KW-0119">Carbohydrate metabolism</keyword>
<sequence length="334" mass="36618">MKNFIRFTAKMSLATILLLTFSCSSNDDSTPDDPAVLAAKNDIIDSEKHLGVCYGPFHNNGQAPGTHIAKGQIQNDLALIAENFSFFRTYTVADGMEQVVEVATPLGLEVVLGIHIGSDAQTKADIDKAATEIRRFPQTVSALVIGNETDLAGISPDKVAGYMDYARSKLQDLPDVTITSCITGTGVSSSQPILNKCKELNTQENRVILLNIYPYYGEAQPGNIDGNMQWSYNNGMKQAEDFGLGVIIGEIGWPTATNDGAATPTSRENVANAKINYEVTLKWINGDNFLNQAYNTFWFSMFDEAWKVNEPKGVGPHWGLYDKNGNPKFQFTRP</sequence>
<keyword evidence="7" id="KW-0378">Hydrolase</keyword>
<dbReference type="GO" id="GO:0004553">
    <property type="term" value="F:hydrolase activity, hydrolyzing O-glycosyl compounds"/>
    <property type="evidence" value="ECO:0007669"/>
    <property type="project" value="InterPro"/>
</dbReference>
<keyword evidence="11" id="KW-0961">Cell wall biogenesis/degradation</keyword>
<dbReference type="EMBL" id="FQYV01000031">
    <property type="protein sequence ID" value="SHJ90261.1"/>
    <property type="molecule type" value="Genomic_DNA"/>
</dbReference>
<dbReference type="PROSITE" id="PS51257">
    <property type="entry name" value="PROKAR_LIPOPROTEIN"/>
    <property type="match status" value="1"/>
</dbReference>
<evidence type="ECO:0000256" key="14">
    <source>
        <dbReference type="ARBA" id="ARBA00042373"/>
    </source>
</evidence>
<reference evidence="18" key="1">
    <citation type="submission" date="2016-11" db="EMBL/GenBank/DDBJ databases">
        <authorList>
            <person name="Varghese N."/>
            <person name="Submissions S."/>
        </authorList>
    </citation>
    <scope>NUCLEOTIDE SEQUENCE [LARGE SCALE GENOMIC DNA]</scope>
    <source>
        <strain evidence="18">DSM 26349</strain>
    </source>
</reference>
<evidence type="ECO:0000256" key="6">
    <source>
        <dbReference type="ARBA" id="ARBA00022729"/>
    </source>
</evidence>
<protein>
    <recommendedName>
        <fullName evidence="15">Endo-1,3-beta-glucanase btgC</fullName>
    </recommendedName>
    <alternativeName>
        <fullName evidence="14">Laminarinase btgC</fullName>
    </alternativeName>
</protein>
<evidence type="ECO:0000256" key="15">
    <source>
        <dbReference type="ARBA" id="ARBA00043078"/>
    </source>
</evidence>
<gene>
    <name evidence="17" type="ORF">SAMN04487908_13112</name>
</gene>
<keyword evidence="9" id="KW-0325">Glycoprotein</keyword>
<keyword evidence="4" id="KW-0134">Cell wall</keyword>
<evidence type="ECO:0000256" key="1">
    <source>
        <dbReference type="ARBA" id="ARBA00004191"/>
    </source>
</evidence>
<evidence type="ECO:0000256" key="11">
    <source>
        <dbReference type="ARBA" id="ARBA00023316"/>
    </source>
</evidence>
<comment type="subcellular location">
    <subcellularLocation>
        <location evidence="2">Cell membrane</location>
    </subcellularLocation>
    <subcellularLocation>
        <location evidence="1">Secreted</location>
        <location evidence="1">Cell wall</location>
    </subcellularLocation>
</comment>
<dbReference type="RefSeq" id="WP_073221418.1">
    <property type="nucleotide sequence ID" value="NZ_FNNS01000029.1"/>
</dbReference>
<keyword evidence="12" id="KW-0624">Polysaccharide degradation</keyword>
<dbReference type="GO" id="GO:0071555">
    <property type="term" value="P:cell wall organization"/>
    <property type="evidence" value="ECO:0007669"/>
    <property type="project" value="UniProtKB-KW"/>
</dbReference>
<accession>A0A1M6N3E3</accession>
<dbReference type="Gene3D" id="3.20.20.80">
    <property type="entry name" value="Glycosidases"/>
    <property type="match status" value="1"/>
</dbReference>
<evidence type="ECO:0000256" key="13">
    <source>
        <dbReference type="ARBA" id="ARBA00037649"/>
    </source>
</evidence>
<comment type="function">
    <text evidence="13">Glucanases play a role in cell expansion during growth, in cell-cell fusion during mating, and in spore release during sporulation. This enzyme may be involved in beta-glucan degradation. Active on laminarin and lichenan.</text>
</comment>
<evidence type="ECO:0000313" key="18">
    <source>
        <dbReference type="Proteomes" id="UP000184172"/>
    </source>
</evidence>
<dbReference type="Proteomes" id="UP000184172">
    <property type="component" value="Unassembled WGS sequence"/>
</dbReference>
<dbReference type="GO" id="GO:0005886">
    <property type="term" value="C:plasma membrane"/>
    <property type="evidence" value="ECO:0007669"/>
    <property type="project" value="UniProtKB-SubCell"/>
</dbReference>
<dbReference type="InterPro" id="IPR000490">
    <property type="entry name" value="Glyco_hydro_17"/>
</dbReference>
<dbReference type="PANTHER" id="PTHR16631">
    <property type="entry name" value="GLUCAN 1,3-BETA-GLUCOSIDASE"/>
    <property type="match status" value="1"/>
</dbReference>
<organism evidence="17 18">
    <name type="scientific">Aequorivita viscosa</name>
    <dbReference type="NCBI Taxonomy" id="797419"/>
    <lineage>
        <taxon>Bacteria</taxon>
        <taxon>Pseudomonadati</taxon>
        <taxon>Bacteroidota</taxon>
        <taxon>Flavobacteriia</taxon>
        <taxon>Flavobacteriales</taxon>
        <taxon>Flavobacteriaceae</taxon>
        <taxon>Aequorivita</taxon>
    </lineage>
</organism>
<feature type="signal peptide" evidence="16">
    <location>
        <begin position="1"/>
        <end position="27"/>
    </location>
</feature>
<name>A0A1M6N3E3_9FLAO</name>
<keyword evidence="3" id="KW-1003">Cell membrane</keyword>
<keyword evidence="8" id="KW-0472">Membrane</keyword>
<evidence type="ECO:0000313" key="17">
    <source>
        <dbReference type="EMBL" id="SHJ90261.1"/>
    </source>
</evidence>
<evidence type="ECO:0000256" key="12">
    <source>
        <dbReference type="ARBA" id="ARBA00023326"/>
    </source>
</evidence>
<dbReference type="AlphaFoldDB" id="A0A1M6N3E3"/>
<evidence type="ECO:0000256" key="4">
    <source>
        <dbReference type="ARBA" id="ARBA00022512"/>
    </source>
</evidence>
<evidence type="ECO:0000256" key="16">
    <source>
        <dbReference type="SAM" id="SignalP"/>
    </source>
</evidence>
<evidence type="ECO:0000256" key="2">
    <source>
        <dbReference type="ARBA" id="ARBA00004236"/>
    </source>
</evidence>
<evidence type="ECO:0000256" key="3">
    <source>
        <dbReference type="ARBA" id="ARBA00022475"/>
    </source>
</evidence>
<feature type="chain" id="PRO_5009919664" description="Endo-1,3-beta-glucanase btgC" evidence="16">
    <location>
        <begin position="28"/>
        <end position="334"/>
    </location>
</feature>
<evidence type="ECO:0000256" key="7">
    <source>
        <dbReference type="ARBA" id="ARBA00022801"/>
    </source>
</evidence>
<evidence type="ECO:0000256" key="9">
    <source>
        <dbReference type="ARBA" id="ARBA00023180"/>
    </source>
</evidence>
<dbReference type="InterPro" id="IPR017853">
    <property type="entry name" value="GH"/>
</dbReference>
<dbReference type="PANTHER" id="PTHR16631:SF17">
    <property type="entry name" value="GLUCAN ENDO-1,3-BETA-GLUCOSIDASE BTGC"/>
    <property type="match status" value="1"/>
</dbReference>
<evidence type="ECO:0000256" key="8">
    <source>
        <dbReference type="ARBA" id="ARBA00023136"/>
    </source>
</evidence>